<dbReference type="AlphaFoldDB" id="A0A670K6X5"/>
<dbReference type="Pfam" id="PF01094">
    <property type="entry name" value="ANF_receptor"/>
    <property type="match status" value="1"/>
</dbReference>
<dbReference type="Gene3D" id="2.10.50.30">
    <property type="entry name" value="GPCR, family 3, nine cysteines domain"/>
    <property type="match status" value="1"/>
</dbReference>
<feature type="transmembrane region" description="Helical" evidence="11">
    <location>
        <begin position="660"/>
        <end position="680"/>
    </location>
</feature>
<dbReference type="Pfam" id="PF00003">
    <property type="entry name" value="7tm_3"/>
    <property type="match status" value="2"/>
</dbReference>
<keyword evidence="14" id="KW-1185">Reference proteome</keyword>
<evidence type="ECO:0000259" key="12">
    <source>
        <dbReference type="PROSITE" id="PS50259"/>
    </source>
</evidence>
<evidence type="ECO:0000256" key="9">
    <source>
        <dbReference type="ARBA" id="ARBA00023180"/>
    </source>
</evidence>
<dbReference type="GO" id="GO:0005886">
    <property type="term" value="C:plasma membrane"/>
    <property type="evidence" value="ECO:0007669"/>
    <property type="project" value="UniProtKB-SubCell"/>
</dbReference>
<comment type="subcellular location">
    <subcellularLocation>
        <location evidence="1">Cell membrane</location>
        <topology evidence="1">Multi-pass membrane protein</topology>
    </subcellularLocation>
</comment>
<dbReference type="Proteomes" id="UP000472272">
    <property type="component" value="Chromosome 13"/>
</dbReference>
<evidence type="ECO:0000256" key="4">
    <source>
        <dbReference type="ARBA" id="ARBA00022729"/>
    </source>
</evidence>
<dbReference type="PRINTS" id="PR00248">
    <property type="entry name" value="GPCRMGR"/>
</dbReference>
<reference evidence="13" key="3">
    <citation type="submission" date="2025-09" db="UniProtKB">
        <authorList>
            <consortium name="Ensembl"/>
        </authorList>
    </citation>
    <scope>IDENTIFICATION</scope>
</reference>
<sequence length="731" mass="82619">AKILPNVTLGFRIFDSYTNARMTHQNTLKLLSNTERIFPNFKCEKKKNLIAVIGGLDSDISLHMAILLGIYKIPQIASCVLAPVMRLGPQFPSFYRMVPNEAYQYKGIVYLLLHFHWIWVGIVASGDDNGEIFVQTLIPMLSQHGICTAFTEKIFAISQTAENLSSLGLFRAKSFSMTISKIKVLVVCAEPQTTTALIWMIYFFSLLEGATEKSMGKVWIMTAHWDFSLETMHRASDIQVFDGALSFVIYSKEVLGFAQFLQNLHPDSAKGDGFIRIFWQQAFNCLFPDSNDHREEADSCTGLESLKSLPGTLFEMSMTGQSYSIYNAAQAIAYTLHRLNLFRIKHGAMVNGRLDPQNLQPWQLNHFLKSISFNNSGGDTVSFDENGELASGYDIVNWVIFPNHSFFKVKVGMMDPWALPGQEFRVNEKVLPLARCNDHCHPGYSRKKKEGKPFCCYDCAPCPDGMISDKNGKRYRFPNKEQDQCIPRLLNFLSFSEPFGITLSLLALSFSLITAFVLRVFTKYQDTPIVKANNRDLTYALLICLLFCFLCCFLFLGWPHTVTCYLRQTVFGVIFTVALSSILAKTVTVVLAFAVTKPGSRMLKWVGKQISHFILFGCSFVQVCICTVWLSTAPPFPNFDIFTVAFLARKLPDSFNEAKFITFSMLVFCSVWLSFVPSYLSTKGKYMVAVEIFSILASSAGLLGCIFAPKCYIIILRPHLNTKDQLTWRKY</sequence>
<keyword evidence="6" id="KW-0297">G-protein coupled receptor</keyword>
<dbReference type="Gene3D" id="3.40.50.2300">
    <property type="match status" value="2"/>
</dbReference>
<reference evidence="13 14" key="1">
    <citation type="journal article" date="2019" name="Proc. Natl. Acad. Sci. U.S.A.">
        <title>Regulatory changes in pterin and carotenoid genes underlie balanced color polymorphisms in the wall lizard.</title>
        <authorList>
            <person name="Andrade P."/>
            <person name="Pinho C."/>
            <person name="Perez I de Lanuza G."/>
            <person name="Afonso S."/>
            <person name="Brejcha J."/>
            <person name="Rubin C.J."/>
            <person name="Wallerman O."/>
            <person name="Pereira P."/>
            <person name="Sabatino S.J."/>
            <person name="Bellati A."/>
            <person name="Pellitteri-Rosa D."/>
            <person name="Bosakova Z."/>
            <person name="Bunikis I."/>
            <person name="Carretero M.A."/>
            <person name="Feiner N."/>
            <person name="Marsik P."/>
            <person name="Pauperio F."/>
            <person name="Salvi D."/>
            <person name="Soler L."/>
            <person name="While G.M."/>
            <person name="Uller T."/>
            <person name="Font E."/>
            <person name="Andersson L."/>
            <person name="Carneiro M."/>
        </authorList>
    </citation>
    <scope>NUCLEOTIDE SEQUENCE</scope>
</reference>
<dbReference type="PANTHER" id="PTHR24061">
    <property type="entry name" value="CALCIUM-SENSING RECEPTOR-RELATED"/>
    <property type="match status" value="1"/>
</dbReference>
<feature type="transmembrane region" description="Helical" evidence="11">
    <location>
        <begin position="570"/>
        <end position="593"/>
    </location>
</feature>
<dbReference type="Pfam" id="PF07562">
    <property type="entry name" value="NCD3G"/>
    <property type="match status" value="1"/>
</dbReference>
<dbReference type="InterPro" id="IPR000068">
    <property type="entry name" value="GPCR_3_Ca_sens_rcpt-rel"/>
</dbReference>
<evidence type="ECO:0000256" key="6">
    <source>
        <dbReference type="ARBA" id="ARBA00023040"/>
    </source>
</evidence>
<name>A0A670K6X5_PODMU</name>
<dbReference type="InterPro" id="IPR004073">
    <property type="entry name" value="GPCR_3_vmron_rcpt_2"/>
</dbReference>
<dbReference type="InterPro" id="IPR000337">
    <property type="entry name" value="GPCR_3"/>
</dbReference>
<keyword evidence="8" id="KW-0675">Receptor</keyword>
<dbReference type="PRINTS" id="PR01535">
    <property type="entry name" value="VOMERONASL2R"/>
</dbReference>
<dbReference type="InterPro" id="IPR017979">
    <property type="entry name" value="GPCR_3_CS"/>
</dbReference>
<feature type="transmembrane region" description="Helical" evidence="11">
    <location>
        <begin position="613"/>
        <end position="632"/>
    </location>
</feature>
<keyword evidence="5 11" id="KW-1133">Transmembrane helix</keyword>
<keyword evidence="9" id="KW-0325">Glycoprotein</keyword>
<reference evidence="13" key="2">
    <citation type="submission" date="2025-08" db="UniProtKB">
        <authorList>
            <consortium name="Ensembl"/>
        </authorList>
    </citation>
    <scope>IDENTIFICATION</scope>
</reference>
<feature type="transmembrane region" description="Helical" evidence="11">
    <location>
        <begin position="539"/>
        <end position="558"/>
    </location>
</feature>
<evidence type="ECO:0000256" key="1">
    <source>
        <dbReference type="ARBA" id="ARBA00004651"/>
    </source>
</evidence>
<feature type="domain" description="G-protein coupled receptors family 3 profile" evidence="12">
    <location>
        <begin position="499"/>
        <end position="730"/>
    </location>
</feature>
<feature type="transmembrane region" description="Helical" evidence="11">
    <location>
        <begin position="692"/>
        <end position="715"/>
    </location>
</feature>
<accession>A0A670K6X5</accession>
<evidence type="ECO:0000256" key="8">
    <source>
        <dbReference type="ARBA" id="ARBA00023170"/>
    </source>
</evidence>
<evidence type="ECO:0000313" key="14">
    <source>
        <dbReference type="Proteomes" id="UP000472272"/>
    </source>
</evidence>
<dbReference type="InterPro" id="IPR038550">
    <property type="entry name" value="GPCR_3_9-Cys_sf"/>
</dbReference>
<dbReference type="SUPFAM" id="SSF53822">
    <property type="entry name" value="Periplasmic binding protein-like I"/>
    <property type="match status" value="1"/>
</dbReference>
<dbReference type="Ensembl" id="ENSPMRT00000033290.1">
    <property type="protein sequence ID" value="ENSPMRP00000031384.1"/>
    <property type="gene ID" value="ENSPMRG00000020347.1"/>
</dbReference>
<evidence type="ECO:0000256" key="3">
    <source>
        <dbReference type="ARBA" id="ARBA00022692"/>
    </source>
</evidence>
<keyword evidence="7 11" id="KW-0472">Membrane</keyword>
<dbReference type="FunFam" id="3.40.50.2300:FF:000024">
    <property type="entry name" value="Vomeronasal 2, receptor 73"/>
    <property type="match status" value="1"/>
</dbReference>
<keyword evidence="4" id="KW-0732">Signal</keyword>
<dbReference type="GO" id="GO:0004930">
    <property type="term" value="F:G protein-coupled receptor activity"/>
    <property type="evidence" value="ECO:0007669"/>
    <property type="project" value="UniProtKB-KW"/>
</dbReference>
<dbReference type="InterPro" id="IPR011500">
    <property type="entry name" value="GPCR_3_9-Cys_dom"/>
</dbReference>
<evidence type="ECO:0000313" key="13">
    <source>
        <dbReference type="Ensembl" id="ENSPMRP00000031384.1"/>
    </source>
</evidence>
<evidence type="ECO:0000256" key="11">
    <source>
        <dbReference type="SAM" id="Phobius"/>
    </source>
</evidence>
<protein>
    <recommendedName>
        <fullName evidence="12">G-protein coupled receptors family 3 profile domain-containing protein</fullName>
    </recommendedName>
</protein>
<dbReference type="PROSITE" id="PS50259">
    <property type="entry name" value="G_PROTEIN_RECEP_F3_4"/>
    <property type="match status" value="1"/>
</dbReference>
<keyword evidence="10" id="KW-0807">Transducer</keyword>
<evidence type="ECO:0000256" key="2">
    <source>
        <dbReference type="ARBA" id="ARBA00022475"/>
    </source>
</evidence>
<evidence type="ECO:0000256" key="10">
    <source>
        <dbReference type="ARBA" id="ARBA00023224"/>
    </source>
</evidence>
<keyword evidence="2" id="KW-1003">Cell membrane</keyword>
<dbReference type="InterPro" id="IPR001828">
    <property type="entry name" value="ANF_lig-bd_rcpt"/>
</dbReference>
<keyword evidence="3 11" id="KW-0812">Transmembrane</keyword>
<feature type="transmembrane region" description="Helical" evidence="11">
    <location>
        <begin position="499"/>
        <end position="518"/>
    </location>
</feature>
<proteinExistence type="predicted"/>
<dbReference type="PANTHER" id="PTHR24061:SF599">
    <property type="entry name" value="G-PROTEIN COUPLED RECEPTORS FAMILY 3 PROFILE DOMAIN-CONTAINING PROTEIN"/>
    <property type="match status" value="1"/>
</dbReference>
<evidence type="ECO:0000256" key="7">
    <source>
        <dbReference type="ARBA" id="ARBA00023136"/>
    </source>
</evidence>
<dbReference type="GeneTree" id="ENSGT00950000182788"/>
<organism evidence="13 14">
    <name type="scientific">Podarcis muralis</name>
    <name type="common">Wall lizard</name>
    <name type="synonym">Lacerta muralis</name>
    <dbReference type="NCBI Taxonomy" id="64176"/>
    <lineage>
        <taxon>Eukaryota</taxon>
        <taxon>Metazoa</taxon>
        <taxon>Chordata</taxon>
        <taxon>Craniata</taxon>
        <taxon>Vertebrata</taxon>
        <taxon>Euteleostomi</taxon>
        <taxon>Lepidosauria</taxon>
        <taxon>Squamata</taxon>
        <taxon>Bifurcata</taxon>
        <taxon>Unidentata</taxon>
        <taxon>Episquamata</taxon>
        <taxon>Laterata</taxon>
        <taxon>Lacertibaenia</taxon>
        <taxon>Lacertidae</taxon>
        <taxon>Podarcis</taxon>
    </lineage>
</organism>
<dbReference type="InterPro" id="IPR028082">
    <property type="entry name" value="Peripla_BP_I"/>
</dbReference>
<dbReference type="PROSITE" id="PS00981">
    <property type="entry name" value="G_PROTEIN_RECEP_F3_3"/>
    <property type="match status" value="1"/>
</dbReference>
<dbReference type="InterPro" id="IPR017978">
    <property type="entry name" value="GPCR_3_C"/>
</dbReference>
<evidence type="ECO:0000256" key="5">
    <source>
        <dbReference type="ARBA" id="ARBA00022989"/>
    </source>
</evidence>